<dbReference type="GO" id="GO:0005930">
    <property type="term" value="C:axoneme"/>
    <property type="evidence" value="ECO:0007669"/>
    <property type="project" value="TreeGrafter"/>
</dbReference>
<dbReference type="InterPro" id="IPR049258">
    <property type="entry name" value="ODAD1_CC"/>
</dbReference>
<dbReference type="Ensembl" id="ENSABRT00000028918.1">
    <property type="protein sequence ID" value="ENSABRP00000020550.1"/>
    <property type="gene ID" value="ENSABRG00000017495.1"/>
</dbReference>
<dbReference type="PANTHER" id="PTHR21694">
    <property type="entry name" value="COILED-COIL DOMAIN-CONTAINING PROTEIN 63"/>
    <property type="match status" value="1"/>
</dbReference>
<evidence type="ECO:0000256" key="1">
    <source>
        <dbReference type="ARBA" id="ARBA00023054"/>
    </source>
</evidence>
<evidence type="ECO:0000313" key="4">
    <source>
        <dbReference type="Proteomes" id="UP000694426"/>
    </source>
</evidence>
<keyword evidence="4" id="KW-1185">Reference proteome</keyword>
<keyword evidence="1" id="KW-0175">Coiled coil</keyword>
<protein>
    <recommendedName>
        <fullName evidence="2">ODAD1 central coiled coil region domain-containing protein</fullName>
    </recommendedName>
</protein>
<dbReference type="GO" id="GO:0003341">
    <property type="term" value="P:cilium movement"/>
    <property type="evidence" value="ECO:0007669"/>
    <property type="project" value="TreeGrafter"/>
</dbReference>
<dbReference type="GeneTree" id="ENSGT00950000183252"/>
<dbReference type="Proteomes" id="UP000694426">
    <property type="component" value="Unplaced"/>
</dbReference>
<sequence length="372" mass="42165">MSLTLSQISSLRNVMQDDRNRMELKCLLQTKDQYDCLIRDRKALLAEQDSQVRASEQVPGRAQYSRAEPWNEFTPVRKKHLIQALEYKQNLRRTQILLPVLLSTCARCNLELSTCRVEALARISAMNERHSKDTVQYNVEVQERERIRHQENKLKTFVLAKFTDRSELEEEAKKKEALKAARKAKQRQGESFESREVAYKRLLELAENGDIDQLANGFIEKEGKNFAYFSYATELNNETEKLQQRIKDLQVLIGAAAGQGGQVAVMLYPVSFPAWPLVPPLVLAGSEALQDLSPLSMGTRTSQLLACCKWLGKLRHGDLLLPSCRWGESWGEARSAFALIPSVPFPGSAPILRSAPPAFLWLLPPETSEEPL</sequence>
<evidence type="ECO:0000313" key="3">
    <source>
        <dbReference type="Ensembl" id="ENSABRP00000020550.1"/>
    </source>
</evidence>
<evidence type="ECO:0000259" key="2">
    <source>
        <dbReference type="Pfam" id="PF21773"/>
    </source>
</evidence>
<dbReference type="InterPro" id="IPR051876">
    <property type="entry name" value="ODA-DC/CCD"/>
</dbReference>
<accession>A0A8B9CKT7</accession>
<dbReference type="AlphaFoldDB" id="A0A8B9CKT7"/>
<dbReference type="Pfam" id="PF21773">
    <property type="entry name" value="ODAD1_CC"/>
    <property type="match status" value="1"/>
</dbReference>
<proteinExistence type="predicted"/>
<dbReference type="PANTHER" id="PTHR21694:SF18">
    <property type="entry name" value="COILED-COIL DOMAIN-CONTAINING PROTEIN 63"/>
    <property type="match status" value="1"/>
</dbReference>
<name>A0A8B9CKT7_9AVES</name>
<dbReference type="GO" id="GO:0036158">
    <property type="term" value="P:outer dynein arm assembly"/>
    <property type="evidence" value="ECO:0007669"/>
    <property type="project" value="TreeGrafter"/>
</dbReference>
<feature type="domain" description="ODAD1 central coiled coil region" evidence="2">
    <location>
        <begin position="115"/>
        <end position="255"/>
    </location>
</feature>
<reference evidence="3" key="1">
    <citation type="submission" date="2025-08" db="UniProtKB">
        <authorList>
            <consortium name="Ensembl"/>
        </authorList>
    </citation>
    <scope>IDENTIFICATION</scope>
</reference>
<reference evidence="3" key="2">
    <citation type="submission" date="2025-09" db="UniProtKB">
        <authorList>
            <consortium name="Ensembl"/>
        </authorList>
    </citation>
    <scope>IDENTIFICATION</scope>
</reference>
<organism evidence="3 4">
    <name type="scientific">Anser brachyrhynchus</name>
    <name type="common">Pink-footed goose</name>
    <dbReference type="NCBI Taxonomy" id="132585"/>
    <lineage>
        <taxon>Eukaryota</taxon>
        <taxon>Metazoa</taxon>
        <taxon>Chordata</taxon>
        <taxon>Craniata</taxon>
        <taxon>Vertebrata</taxon>
        <taxon>Euteleostomi</taxon>
        <taxon>Archelosauria</taxon>
        <taxon>Archosauria</taxon>
        <taxon>Dinosauria</taxon>
        <taxon>Saurischia</taxon>
        <taxon>Theropoda</taxon>
        <taxon>Coelurosauria</taxon>
        <taxon>Aves</taxon>
        <taxon>Neognathae</taxon>
        <taxon>Galloanserae</taxon>
        <taxon>Anseriformes</taxon>
        <taxon>Anatidae</taxon>
        <taxon>Anserinae</taxon>
        <taxon>Anser</taxon>
    </lineage>
</organism>